<dbReference type="EMBL" id="JAVHNR010000003">
    <property type="protein sequence ID" value="KAK6347498.1"/>
    <property type="molecule type" value="Genomic_DNA"/>
</dbReference>
<evidence type="ECO:0000256" key="1">
    <source>
        <dbReference type="SAM" id="MobiDB-lite"/>
    </source>
</evidence>
<protein>
    <submittedName>
        <fullName evidence="2">Uncharacterized protein</fullName>
    </submittedName>
</protein>
<feature type="compositionally biased region" description="Polar residues" evidence="1">
    <location>
        <begin position="109"/>
        <end position="123"/>
    </location>
</feature>
<dbReference type="AlphaFoldDB" id="A0AAN8RJB6"/>
<keyword evidence="3" id="KW-1185">Reference proteome</keyword>
<organism evidence="2 3">
    <name type="scientific">Orbilia javanica</name>
    <dbReference type="NCBI Taxonomy" id="47235"/>
    <lineage>
        <taxon>Eukaryota</taxon>
        <taxon>Fungi</taxon>
        <taxon>Dikarya</taxon>
        <taxon>Ascomycota</taxon>
        <taxon>Pezizomycotina</taxon>
        <taxon>Orbiliomycetes</taxon>
        <taxon>Orbiliales</taxon>
        <taxon>Orbiliaceae</taxon>
        <taxon>Orbilia</taxon>
    </lineage>
</organism>
<feature type="region of interest" description="Disordered" evidence="1">
    <location>
        <begin position="97"/>
        <end position="123"/>
    </location>
</feature>
<accession>A0AAN8RJB6</accession>
<name>A0AAN8RJB6_9PEZI</name>
<feature type="region of interest" description="Disordered" evidence="1">
    <location>
        <begin position="1"/>
        <end position="39"/>
    </location>
</feature>
<dbReference type="Proteomes" id="UP001313282">
    <property type="component" value="Unassembled WGS sequence"/>
</dbReference>
<comment type="caution">
    <text evidence="2">The sequence shown here is derived from an EMBL/GenBank/DDBJ whole genome shotgun (WGS) entry which is preliminary data.</text>
</comment>
<evidence type="ECO:0000313" key="2">
    <source>
        <dbReference type="EMBL" id="KAK6347498.1"/>
    </source>
</evidence>
<feature type="region of interest" description="Disordered" evidence="1">
    <location>
        <begin position="156"/>
        <end position="176"/>
    </location>
</feature>
<gene>
    <name evidence="2" type="ORF">TWF718_005339</name>
</gene>
<proteinExistence type="predicted"/>
<sequence>MSNPFAFQSPGAAPPPTARNPMPAELYSRTPVNPALPATPSLQLNKINTRPLDMMKTFCGTGYSENVDKADFERYKNAKGLETSSSVAWRGVGGLSSQFNNEEKKIPSASRTQENQALKTRSSTALELAARLPPGPVQSGQGSKPAPEYSFLTERYSQSRPENQTRPTPSESQFIGLSQDFSAQLKAFQESRERLRMLMQETQRTLSTSEQTRQSAPPVAELEGTPVTKYKAKRETAFAIASTGTPSLLPQELEQKSVPTKQLPQVFSQKSTARQQDPYFNQRSEYHLQEWMKEIDKGDIVTAAEHLKVIENMIIEKWGSINSAPKHRIATFTTYKIISLLRYKKDQEALQLAKHIESLYSGEVKGRSFARHLAAEIVLYIRLKDWDTAKMKCARFLQPETLEGISKDPRASDKIFGFWLMSKVLKGSGKYVEAKFYKSQVNVSSLESYGWYKWADPCLRSK</sequence>
<evidence type="ECO:0000313" key="3">
    <source>
        <dbReference type="Proteomes" id="UP001313282"/>
    </source>
</evidence>
<reference evidence="2 3" key="1">
    <citation type="submission" date="2019-10" db="EMBL/GenBank/DDBJ databases">
        <authorList>
            <person name="Palmer J.M."/>
        </authorList>
    </citation>
    <scope>NUCLEOTIDE SEQUENCE [LARGE SCALE GENOMIC DNA]</scope>
    <source>
        <strain evidence="2 3">TWF718</strain>
    </source>
</reference>